<dbReference type="AlphaFoldDB" id="A0A0A9DKW6"/>
<reference evidence="1" key="2">
    <citation type="journal article" date="2015" name="Data Brief">
        <title>Shoot transcriptome of the giant reed, Arundo donax.</title>
        <authorList>
            <person name="Barrero R.A."/>
            <person name="Guerrero F.D."/>
            <person name="Moolhuijzen P."/>
            <person name="Goolsby J.A."/>
            <person name="Tidwell J."/>
            <person name="Bellgard S.E."/>
            <person name="Bellgard M.I."/>
        </authorList>
    </citation>
    <scope>NUCLEOTIDE SEQUENCE</scope>
    <source>
        <tissue evidence="1">Shoot tissue taken approximately 20 cm above the soil surface</tissue>
    </source>
</reference>
<proteinExistence type="predicted"/>
<sequence length="66" mass="7274">MCILSAKSAPYISIHKNRRAKSQAKVKIGIFDTGTKHKYLSMVITVELAAPYSKLLTVTSSNMNCN</sequence>
<organism evidence="1">
    <name type="scientific">Arundo donax</name>
    <name type="common">Giant reed</name>
    <name type="synonym">Donax arundinaceus</name>
    <dbReference type="NCBI Taxonomy" id="35708"/>
    <lineage>
        <taxon>Eukaryota</taxon>
        <taxon>Viridiplantae</taxon>
        <taxon>Streptophyta</taxon>
        <taxon>Embryophyta</taxon>
        <taxon>Tracheophyta</taxon>
        <taxon>Spermatophyta</taxon>
        <taxon>Magnoliopsida</taxon>
        <taxon>Liliopsida</taxon>
        <taxon>Poales</taxon>
        <taxon>Poaceae</taxon>
        <taxon>PACMAD clade</taxon>
        <taxon>Arundinoideae</taxon>
        <taxon>Arundineae</taxon>
        <taxon>Arundo</taxon>
    </lineage>
</organism>
<evidence type="ECO:0000313" key="1">
    <source>
        <dbReference type="EMBL" id="JAD89214.1"/>
    </source>
</evidence>
<protein>
    <submittedName>
        <fullName evidence="1">Uncharacterized protein</fullName>
    </submittedName>
</protein>
<name>A0A0A9DKW6_ARUDO</name>
<dbReference type="EMBL" id="GBRH01208681">
    <property type="protein sequence ID" value="JAD89214.1"/>
    <property type="molecule type" value="Transcribed_RNA"/>
</dbReference>
<accession>A0A0A9DKW6</accession>
<reference evidence="1" key="1">
    <citation type="submission" date="2014-09" db="EMBL/GenBank/DDBJ databases">
        <authorList>
            <person name="Magalhaes I.L.F."/>
            <person name="Oliveira U."/>
            <person name="Santos F.R."/>
            <person name="Vidigal T.H.D.A."/>
            <person name="Brescovit A.D."/>
            <person name="Santos A.J."/>
        </authorList>
    </citation>
    <scope>NUCLEOTIDE SEQUENCE</scope>
    <source>
        <tissue evidence="1">Shoot tissue taken approximately 20 cm above the soil surface</tissue>
    </source>
</reference>